<dbReference type="PROSITE" id="PS50089">
    <property type="entry name" value="ZF_RING_2"/>
    <property type="match status" value="1"/>
</dbReference>
<feature type="compositionally biased region" description="Low complexity" evidence="9">
    <location>
        <begin position="595"/>
        <end position="622"/>
    </location>
</feature>
<feature type="compositionally biased region" description="Low complexity" evidence="9">
    <location>
        <begin position="664"/>
        <end position="678"/>
    </location>
</feature>
<dbReference type="CDD" id="cd16750">
    <property type="entry name" value="RING-HC_SH3RF3"/>
    <property type="match status" value="1"/>
</dbReference>
<dbReference type="FunFam" id="3.30.40.10:FF:000077">
    <property type="entry name" value="E3 ubiquitin-protein ligase SH3RF1 isoform X1"/>
    <property type="match status" value="1"/>
</dbReference>
<feature type="domain" description="RING-type" evidence="11">
    <location>
        <begin position="12"/>
        <end position="53"/>
    </location>
</feature>
<dbReference type="PROSITE" id="PS00518">
    <property type="entry name" value="ZF_RING_1"/>
    <property type="match status" value="1"/>
</dbReference>
<dbReference type="PANTHER" id="PTHR14167">
    <property type="entry name" value="SH3 DOMAIN-CONTAINING"/>
    <property type="match status" value="1"/>
</dbReference>
<evidence type="ECO:0000313" key="12">
    <source>
        <dbReference type="EMBL" id="CAB3266050.1"/>
    </source>
</evidence>
<feature type="region of interest" description="Disordered" evidence="9">
    <location>
        <begin position="529"/>
        <end position="693"/>
    </location>
</feature>
<feature type="region of interest" description="Disordered" evidence="9">
    <location>
        <begin position="734"/>
        <end position="759"/>
    </location>
</feature>
<evidence type="ECO:0000256" key="7">
    <source>
        <dbReference type="PROSITE-ProRule" id="PRU00175"/>
    </source>
</evidence>
<evidence type="ECO:0000259" key="11">
    <source>
        <dbReference type="PROSITE" id="PS50089"/>
    </source>
</evidence>
<evidence type="ECO:0000256" key="2">
    <source>
        <dbReference type="ARBA" id="ARBA00022443"/>
    </source>
</evidence>
<dbReference type="Pfam" id="PF00018">
    <property type="entry name" value="SH3_1"/>
    <property type="match status" value="3"/>
</dbReference>
<dbReference type="PRINTS" id="PR00499">
    <property type="entry name" value="P67PHOX"/>
</dbReference>
<evidence type="ECO:0000256" key="4">
    <source>
        <dbReference type="ARBA" id="ARBA00022771"/>
    </source>
</evidence>
<evidence type="ECO:0000256" key="3">
    <source>
        <dbReference type="ARBA" id="ARBA00022723"/>
    </source>
</evidence>
<feature type="region of interest" description="Disordered" evidence="9">
    <location>
        <begin position="84"/>
        <end position="142"/>
    </location>
</feature>
<dbReference type="SUPFAM" id="SSF57850">
    <property type="entry name" value="RING/U-box"/>
    <property type="match status" value="1"/>
</dbReference>
<evidence type="ECO:0000256" key="1">
    <source>
        <dbReference type="ARBA" id="ARBA00008649"/>
    </source>
</evidence>
<keyword evidence="5" id="KW-0862">Zinc</keyword>
<dbReference type="InterPro" id="IPR001452">
    <property type="entry name" value="SH3_domain"/>
</dbReference>
<dbReference type="SMART" id="SM00184">
    <property type="entry name" value="RING"/>
    <property type="match status" value="1"/>
</dbReference>
<dbReference type="InterPro" id="IPR036028">
    <property type="entry name" value="SH3-like_dom_sf"/>
</dbReference>
<dbReference type="Pfam" id="PF07653">
    <property type="entry name" value="SH3_2"/>
    <property type="match status" value="1"/>
</dbReference>
<feature type="region of interest" description="Disordered" evidence="9">
    <location>
        <begin position="392"/>
        <end position="463"/>
    </location>
</feature>
<evidence type="ECO:0000256" key="5">
    <source>
        <dbReference type="ARBA" id="ARBA00022833"/>
    </source>
</evidence>
<dbReference type="AlphaFoldDB" id="A0A6F9DSQ6"/>
<keyword evidence="3" id="KW-0479">Metal-binding</keyword>
<feature type="region of interest" description="Disordered" evidence="9">
    <location>
        <begin position="308"/>
        <end position="340"/>
    </location>
</feature>
<evidence type="ECO:0000256" key="8">
    <source>
        <dbReference type="PROSITE-ProRule" id="PRU00192"/>
    </source>
</evidence>
<dbReference type="Gene3D" id="2.30.30.40">
    <property type="entry name" value="SH3 Domains"/>
    <property type="match status" value="4"/>
</dbReference>
<feature type="compositionally biased region" description="Low complexity" evidence="9">
    <location>
        <begin position="577"/>
        <end position="587"/>
    </location>
</feature>
<keyword evidence="4 7" id="KW-0863">Zinc-finger</keyword>
<dbReference type="InterPro" id="IPR017907">
    <property type="entry name" value="Znf_RING_CS"/>
</dbReference>
<feature type="domain" description="SH3" evidence="10">
    <location>
        <begin position="145"/>
        <end position="204"/>
    </location>
</feature>
<feature type="compositionally biased region" description="Polar residues" evidence="9">
    <location>
        <begin position="283"/>
        <end position="297"/>
    </location>
</feature>
<feature type="compositionally biased region" description="Polar residues" evidence="9">
    <location>
        <begin position="450"/>
        <end position="463"/>
    </location>
</feature>
<dbReference type="InterPro" id="IPR013083">
    <property type="entry name" value="Znf_RING/FYVE/PHD"/>
</dbReference>
<feature type="compositionally biased region" description="Polar residues" evidence="9">
    <location>
        <begin position="426"/>
        <end position="443"/>
    </location>
</feature>
<dbReference type="EMBL" id="LR790188">
    <property type="protein sequence ID" value="CAB3266050.1"/>
    <property type="molecule type" value="mRNA"/>
</dbReference>
<feature type="region of interest" description="Disordered" evidence="9">
    <location>
        <begin position="281"/>
        <end position="300"/>
    </location>
</feature>
<feature type="domain" description="SH3" evidence="10">
    <location>
        <begin position="207"/>
        <end position="270"/>
    </location>
</feature>
<keyword evidence="6" id="KW-0832">Ubl conjugation</keyword>
<comment type="similarity">
    <text evidence="1">Belongs to the SH3RF family.</text>
</comment>
<proteinExistence type="evidence at transcript level"/>
<feature type="domain" description="SH3" evidence="10">
    <location>
        <begin position="697"/>
        <end position="758"/>
    </location>
</feature>
<dbReference type="CDD" id="cd11787">
    <property type="entry name" value="SH3_SH3RF_2"/>
    <property type="match status" value="1"/>
</dbReference>
<dbReference type="SMART" id="SM00326">
    <property type="entry name" value="SH3"/>
    <property type="match status" value="4"/>
</dbReference>
<accession>A0A6F9DSQ6</accession>
<evidence type="ECO:0000259" key="10">
    <source>
        <dbReference type="PROSITE" id="PS50002"/>
    </source>
</evidence>
<feature type="domain" description="SH3" evidence="10">
    <location>
        <begin position="464"/>
        <end position="525"/>
    </location>
</feature>
<gene>
    <name evidence="12" type="primary">Sh3rf3</name>
</gene>
<dbReference type="PRINTS" id="PR00452">
    <property type="entry name" value="SH3DOMAIN"/>
</dbReference>
<sequence>MNSYFLNDILECSVCFKPLDESNKVLPCQHTFCKACLSAIVRTQKELRCPECRVVVKQRVEDLPSNILLIRLLDGIKFQQDQIKSHSEKHTRRHSVEGILSEPVPASGGAKDGGAKQTKQNEKSQERARSARVQNERPSSEVQVVPRPHACALFTYKSDQQSDLSFVKDDIVYLLKKIDNNWMSGECNGRMGVFPINYVKVIVPLPTEQPLCVALYDFESKNEGRDRDCLTFNKNEKIVAIRRVDENWAEGVCKDKIGIFPLSFVKLNDEAKKLLDIKDQVPGESNDNIRPNPQRSVSGGAAARRIISNKQGQKQTKKRHSFPTFHAAKAKENEPTTSHRHSMEILDTASSSVVVPTNNSSIMATTSLSAPSTTPVSSALNAGELVVRLRQKRPKEISVPPTVTPNEPSKLPVLCKMDPTKLPAAKSSSEGPRQSRNENTSSTDRPKPADQQTPRMSTPTRHLQSVKMVTAVYHYEAVKPDELELIKGNSYQLTEVCNDGWCRGRHIISGKVGVFPGNYVKPLTSVPVTRTSPVASRSSSGSVSSSSSSSSSPSQPTRHTRNSGSSNHQQNNVGQQRPSSSSAANRRTPPPRPVAPTSHASNQPSTSKPSTSSASGSSTSTPRLHIPSGKSGSGRKNVDKDKKREKGQLFLKMISGGGTKKTKSPTTPTSPTPRNNDNPLPPNSPSTSQVKPTLKPLMRDKYKAMMNFPANTPDELELKEGDIVIVHHRRPGGWFRGTHQKNGRSGHFPSTFVERLPNQ</sequence>
<reference evidence="12" key="1">
    <citation type="submission" date="2020-04" db="EMBL/GenBank/DDBJ databases">
        <authorList>
            <person name="Neveu A P."/>
        </authorList>
    </citation>
    <scope>NUCLEOTIDE SEQUENCE</scope>
    <source>
        <tissue evidence="12">Whole embryo</tissue>
    </source>
</reference>
<dbReference type="InterPro" id="IPR001841">
    <property type="entry name" value="Znf_RING"/>
</dbReference>
<name>A0A6F9DSQ6_9ASCI</name>
<dbReference type="Pfam" id="PF00097">
    <property type="entry name" value="zf-C3HC4"/>
    <property type="match status" value="1"/>
</dbReference>
<feature type="compositionally biased region" description="Polar residues" evidence="9">
    <location>
        <begin position="562"/>
        <end position="576"/>
    </location>
</feature>
<dbReference type="InterPro" id="IPR050384">
    <property type="entry name" value="Endophilin_SH3RF"/>
</dbReference>
<dbReference type="InterPro" id="IPR018957">
    <property type="entry name" value="Znf_C3HC4_RING-type"/>
</dbReference>
<dbReference type="PROSITE" id="PS50002">
    <property type="entry name" value="SH3"/>
    <property type="match status" value="4"/>
</dbReference>
<feature type="compositionally biased region" description="Low complexity" evidence="9">
    <location>
        <begin position="529"/>
        <end position="557"/>
    </location>
</feature>
<dbReference type="PANTHER" id="PTHR14167:SF51">
    <property type="entry name" value="RING-TYPE E3 UBIQUITIN TRANSFERASE"/>
    <property type="match status" value="1"/>
</dbReference>
<protein>
    <submittedName>
        <fullName evidence="12">SH3 domain-containing RING finger protein 3</fullName>
    </submittedName>
</protein>
<dbReference type="GO" id="GO:0008270">
    <property type="term" value="F:zinc ion binding"/>
    <property type="evidence" value="ECO:0007669"/>
    <property type="project" value="UniProtKB-KW"/>
</dbReference>
<dbReference type="InterPro" id="IPR028502">
    <property type="entry name" value="SH3RF3_RING-HC_Zfn"/>
</dbReference>
<feature type="compositionally biased region" description="Basic and acidic residues" evidence="9">
    <location>
        <begin position="636"/>
        <end position="647"/>
    </location>
</feature>
<dbReference type="SUPFAM" id="SSF50044">
    <property type="entry name" value="SH3-domain"/>
    <property type="match status" value="4"/>
</dbReference>
<keyword evidence="2 8" id="KW-0728">SH3 domain</keyword>
<dbReference type="Gene3D" id="3.30.40.10">
    <property type="entry name" value="Zinc/RING finger domain, C3HC4 (zinc finger)"/>
    <property type="match status" value="1"/>
</dbReference>
<feature type="compositionally biased region" description="Basic and acidic residues" evidence="9">
    <location>
        <begin position="119"/>
        <end position="139"/>
    </location>
</feature>
<organism evidence="12">
    <name type="scientific">Phallusia mammillata</name>
    <dbReference type="NCBI Taxonomy" id="59560"/>
    <lineage>
        <taxon>Eukaryota</taxon>
        <taxon>Metazoa</taxon>
        <taxon>Chordata</taxon>
        <taxon>Tunicata</taxon>
        <taxon>Ascidiacea</taxon>
        <taxon>Phlebobranchia</taxon>
        <taxon>Ascidiidae</taxon>
        <taxon>Phallusia</taxon>
    </lineage>
</organism>
<evidence type="ECO:0000256" key="6">
    <source>
        <dbReference type="ARBA" id="ARBA00022843"/>
    </source>
</evidence>
<evidence type="ECO:0000256" key="9">
    <source>
        <dbReference type="SAM" id="MobiDB-lite"/>
    </source>
</evidence>